<keyword evidence="6" id="KW-0732">Signal</keyword>
<evidence type="ECO:0000256" key="5">
    <source>
        <dbReference type="SAM" id="Coils"/>
    </source>
</evidence>
<keyword evidence="5" id="KW-0175">Coiled coil</keyword>
<evidence type="ECO:0000256" key="1">
    <source>
        <dbReference type="ARBA" id="ARBA00007074"/>
    </source>
</evidence>
<feature type="coiled-coil region" evidence="5">
    <location>
        <begin position="147"/>
        <end position="199"/>
    </location>
</feature>
<keyword evidence="3" id="KW-0378">Hydrolase</keyword>
<proteinExistence type="inferred from homology"/>
<sequence>MQSARTTQRRRSRAVLALGAALVAVTASVLAPTPAGAAPGTAAEAGELMRKAAQELTVVDEHLHEAELVVAEQRKAAAAAAEKAAAAHEAMAVYEPQLRAIAQTAHTGRSQSRMAAFLTSESADELVQQITTLDLIAARTNAVVSEAATAQRAARQAQAAADEATALAEAGAQQLREQKAEVEKRAAEYQSDFARLSAAEQERVTTAVAGRSLRAPDVDELPVAPGSAAAVAIAAALQQVGDSYAAGGTGPNAFDCSGLTQYAYSTAGVALPHSSRAQSTLGRQVSRNELQPGDLVFYYSPISHVALYIGNGMVVHARTYGKPVAVTSVDQSGYRFGVRLTG</sequence>
<dbReference type="PANTHER" id="PTHR47053">
    <property type="entry name" value="MUREIN DD-ENDOPEPTIDASE MEPH-RELATED"/>
    <property type="match status" value="1"/>
</dbReference>
<evidence type="ECO:0000256" key="2">
    <source>
        <dbReference type="ARBA" id="ARBA00022670"/>
    </source>
</evidence>
<evidence type="ECO:0000256" key="3">
    <source>
        <dbReference type="ARBA" id="ARBA00022801"/>
    </source>
</evidence>
<reference evidence="9" key="1">
    <citation type="submission" date="2016-10" db="EMBL/GenBank/DDBJ databases">
        <authorList>
            <person name="Varghese N."/>
            <person name="Submissions S."/>
        </authorList>
    </citation>
    <scope>NUCLEOTIDE SEQUENCE [LARGE SCALE GENOMIC DNA]</scope>
    <source>
        <strain evidence="9">DSM 44268</strain>
    </source>
</reference>
<dbReference type="InterPro" id="IPR051202">
    <property type="entry name" value="Peptidase_C40"/>
</dbReference>
<keyword evidence="4" id="KW-0788">Thiol protease</keyword>
<evidence type="ECO:0000259" key="7">
    <source>
        <dbReference type="PROSITE" id="PS51935"/>
    </source>
</evidence>
<dbReference type="STRING" id="1550231.SAMN05660662_3188"/>
<accession>A0A1G7NJ25</accession>
<name>A0A1G7NJ25_9ACTN</name>
<keyword evidence="2" id="KW-0645">Protease</keyword>
<dbReference type="AlphaFoldDB" id="A0A1G7NJ25"/>
<organism evidence="8 9">
    <name type="scientific">Blastococcus aurantiacus</name>
    <dbReference type="NCBI Taxonomy" id="1550231"/>
    <lineage>
        <taxon>Bacteria</taxon>
        <taxon>Bacillati</taxon>
        <taxon>Actinomycetota</taxon>
        <taxon>Actinomycetes</taxon>
        <taxon>Geodermatophilales</taxon>
        <taxon>Geodermatophilaceae</taxon>
        <taxon>Blastococcus</taxon>
    </lineage>
</organism>
<dbReference type="SUPFAM" id="SSF54001">
    <property type="entry name" value="Cysteine proteinases"/>
    <property type="match status" value="1"/>
</dbReference>
<dbReference type="EMBL" id="FNBT01000006">
    <property type="protein sequence ID" value="SDF73966.1"/>
    <property type="molecule type" value="Genomic_DNA"/>
</dbReference>
<dbReference type="GO" id="GO:0008234">
    <property type="term" value="F:cysteine-type peptidase activity"/>
    <property type="evidence" value="ECO:0007669"/>
    <property type="project" value="UniProtKB-KW"/>
</dbReference>
<dbReference type="RefSeq" id="WP_091768798.1">
    <property type="nucleotide sequence ID" value="NZ_FNBT01000006.1"/>
</dbReference>
<evidence type="ECO:0000256" key="6">
    <source>
        <dbReference type="SAM" id="SignalP"/>
    </source>
</evidence>
<dbReference type="PROSITE" id="PS51935">
    <property type="entry name" value="NLPC_P60"/>
    <property type="match status" value="1"/>
</dbReference>
<dbReference type="OrthoDB" id="5177647at2"/>
<evidence type="ECO:0000313" key="9">
    <source>
        <dbReference type="Proteomes" id="UP000199406"/>
    </source>
</evidence>
<feature type="signal peptide" evidence="6">
    <location>
        <begin position="1"/>
        <end position="37"/>
    </location>
</feature>
<dbReference type="InterPro" id="IPR000064">
    <property type="entry name" value="NLP_P60_dom"/>
</dbReference>
<dbReference type="GO" id="GO:0006508">
    <property type="term" value="P:proteolysis"/>
    <property type="evidence" value="ECO:0007669"/>
    <property type="project" value="UniProtKB-KW"/>
</dbReference>
<evidence type="ECO:0000256" key="4">
    <source>
        <dbReference type="ARBA" id="ARBA00022807"/>
    </source>
</evidence>
<dbReference type="Gene3D" id="3.90.1720.10">
    <property type="entry name" value="endopeptidase domain like (from Nostoc punctiforme)"/>
    <property type="match status" value="1"/>
</dbReference>
<dbReference type="Proteomes" id="UP000199406">
    <property type="component" value="Unassembled WGS sequence"/>
</dbReference>
<comment type="similarity">
    <text evidence="1">Belongs to the peptidase C40 family.</text>
</comment>
<feature type="chain" id="PRO_5011591663" evidence="6">
    <location>
        <begin position="38"/>
        <end position="342"/>
    </location>
</feature>
<evidence type="ECO:0000313" key="8">
    <source>
        <dbReference type="EMBL" id="SDF73966.1"/>
    </source>
</evidence>
<protein>
    <submittedName>
        <fullName evidence="8">NlpC/P60 family protein</fullName>
    </submittedName>
</protein>
<feature type="domain" description="NlpC/P60" evidence="7">
    <location>
        <begin position="226"/>
        <end position="342"/>
    </location>
</feature>
<dbReference type="Pfam" id="PF00877">
    <property type="entry name" value="NLPC_P60"/>
    <property type="match status" value="1"/>
</dbReference>
<keyword evidence="9" id="KW-1185">Reference proteome</keyword>
<gene>
    <name evidence="8" type="ORF">SAMN05660662_3188</name>
</gene>
<dbReference type="InterPro" id="IPR038765">
    <property type="entry name" value="Papain-like_cys_pep_sf"/>
</dbReference>
<dbReference type="PANTHER" id="PTHR47053:SF1">
    <property type="entry name" value="MUREIN DD-ENDOPEPTIDASE MEPH-RELATED"/>
    <property type="match status" value="1"/>
</dbReference>